<feature type="compositionally biased region" description="Pro residues" evidence="1">
    <location>
        <begin position="179"/>
        <end position="196"/>
    </location>
</feature>
<sequence length="564" mass="66120">MLNGDGKVKIVSEGDLNDRKQSDTIQSFNEDNWCEVKRKNRENRVRRESRREDLKIEKEELEFNFDEELDAEVPAGRQNTFSSDWDDDDQDDVSDRDISKLIIVTQTPSTRAPKHEGYDRTGDWTTRVKMTQDLEQAINDGLYYYEEDLWNDYDYDRVSSNSYRTVNIISQETFKKFAPPAPHKPNPEVPPPPPPVTIIQPSSPKEKSSVPQKSYKKKHDALHKNTPRFYAVKKDETPDPHTPRKRKTRHSNDPPIEHHVGWVMDVKEHRNRTSSIGSIDASPSEAILATSTGSVPQQLPHFHHPSHALLKENNFTQQAYYRYKQRCLKERKRFGSGHSSEMNTLFRFWSFFLRDNFNRAMYNEFRTLALEDAENGYRYGLECLFRFYSYGLECKFRPHLYEDFQQETIKDYENGQLYGLEKFWAFLKYYKYSANLQVDPLLKKYLSKFNSIEDFRVVEPKINEVLKEQRLQAIARKERNRSISESNMHANAGPSQSDGNIHGRRLFDISRKRDDFQPCSSVPTSSHLHRQANRTRTYSVGSGRTRSGHGPYGTWRQKKGDEEE</sequence>
<dbReference type="InterPro" id="IPR006607">
    <property type="entry name" value="DM15"/>
</dbReference>
<evidence type="ECO:0000256" key="1">
    <source>
        <dbReference type="SAM" id="MobiDB-lite"/>
    </source>
</evidence>
<evidence type="ECO:0000313" key="2">
    <source>
        <dbReference type="Proteomes" id="UP000192223"/>
    </source>
</evidence>
<dbReference type="SMART" id="SM00684">
    <property type="entry name" value="DM15"/>
    <property type="match status" value="3"/>
</dbReference>
<dbReference type="InParanoid" id="A0A7F5R7M1"/>
<dbReference type="OrthoDB" id="340227at2759"/>
<dbReference type="KEGG" id="apln:108741263"/>
<feature type="compositionally biased region" description="Polar residues" evidence="1">
    <location>
        <begin position="534"/>
        <end position="545"/>
    </location>
</feature>
<organism evidence="2 3">
    <name type="scientific">Agrilus planipennis</name>
    <name type="common">Emerald ash borer</name>
    <name type="synonym">Agrilus marcopoli</name>
    <dbReference type="NCBI Taxonomy" id="224129"/>
    <lineage>
        <taxon>Eukaryota</taxon>
        <taxon>Metazoa</taxon>
        <taxon>Ecdysozoa</taxon>
        <taxon>Arthropoda</taxon>
        <taxon>Hexapoda</taxon>
        <taxon>Insecta</taxon>
        <taxon>Pterygota</taxon>
        <taxon>Neoptera</taxon>
        <taxon>Endopterygota</taxon>
        <taxon>Coleoptera</taxon>
        <taxon>Polyphaga</taxon>
        <taxon>Elateriformia</taxon>
        <taxon>Buprestoidea</taxon>
        <taxon>Buprestidae</taxon>
        <taxon>Agrilinae</taxon>
        <taxon>Agrilus</taxon>
    </lineage>
</organism>
<dbReference type="GeneID" id="108741263"/>
<feature type="region of interest" description="Disordered" evidence="1">
    <location>
        <begin position="1"/>
        <end position="23"/>
    </location>
</feature>
<dbReference type="CTD" id="53567"/>
<protein>
    <submittedName>
        <fullName evidence="3">La-related protein 1 isoform X1</fullName>
    </submittedName>
</protein>
<dbReference type="GO" id="GO:0000339">
    <property type="term" value="F:RNA cap binding"/>
    <property type="evidence" value="ECO:0007669"/>
    <property type="project" value="InterPro"/>
</dbReference>
<accession>A0A7F5R7M1</accession>
<keyword evidence="2" id="KW-1185">Reference proteome</keyword>
<feature type="compositionally biased region" description="Polar residues" evidence="1">
    <location>
        <begin position="483"/>
        <end position="499"/>
    </location>
</feature>
<dbReference type="Proteomes" id="UP000192223">
    <property type="component" value="Unplaced"/>
</dbReference>
<feature type="compositionally biased region" description="Basic and acidic residues" evidence="1">
    <location>
        <begin position="1"/>
        <end position="22"/>
    </location>
</feature>
<gene>
    <name evidence="3" type="primary">LOC108741263</name>
</gene>
<feature type="region of interest" description="Disordered" evidence="1">
    <location>
        <begin position="177"/>
        <end position="257"/>
    </location>
</feature>
<feature type="region of interest" description="Disordered" evidence="1">
    <location>
        <begin position="515"/>
        <end position="564"/>
    </location>
</feature>
<dbReference type="AlphaFoldDB" id="A0A7F5R7M1"/>
<feature type="compositionally biased region" description="Basic and acidic residues" evidence="1">
    <location>
        <begin position="232"/>
        <end position="242"/>
    </location>
</feature>
<dbReference type="Pfam" id="PF21071">
    <property type="entry name" value="LARP1_HEAT"/>
    <property type="match status" value="1"/>
</dbReference>
<feature type="region of interest" description="Disordered" evidence="1">
    <location>
        <begin position="478"/>
        <end position="502"/>
    </location>
</feature>
<reference evidence="3" key="1">
    <citation type="submission" date="2025-08" db="UniProtKB">
        <authorList>
            <consortium name="RefSeq"/>
        </authorList>
    </citation>
    <scope>IDENTIFICATION</scope>
    <source>
        <tissue evidence="3">Entire body</tissue>
    </source>
</reference>
<evidence type="ECO:0000313" key="3">
    <source>
        <dbReference type="RefSeq" id="XP_025831973.1"/>
    </source>
</evidence>
<dbReference type="RefSeq" id="XP_025831973.1">
    <property type="nucleotide sequence ID" value="XM_025976188.1"/>
</dbReference>
<proteinExistence type="predicted"/>
<name>A0A7F5R7M1_AGRPL</name>
<dbReference type="GO" id="GO:0048255">
    <property type="term" value="P:mRNA stabilization"/>
    <property type="evidence" value="ECO:0007669"/>
    <property type="project" value="InterPro"/>
</dbReference>